<accession>A0A7W6EZR8</accession>
<dbReference type="RefSeq" id="WP_183195856.1">
    <property type="nucleotide sequence ID" value="NZ_JACIDA010000001.1"/>
</dbReference>
<dbReference type="Proteomes" id="UP000532936">
    <property type="component" value="Unassembled WGS sequence"/>
</dbReference>
<sequence length="500" mass="54537">MTLRPHAAMLIALTVVAAPAFAHEGHDHHHPARLQPVAPAAGSATDEARTWLAGDHHVHSRYSVGYTPDPTDPDVPPTAVIAGDAVYPIPQNARMAHHFGLAWMVSTDHGGPNHSKLNAEQAYPELLMARREIPDLLLFYGMEFDTPGGDHSSLILPRTEAERDTLRDLESRFAKREAWPNDPARDQEPRMIEALRVMDGLNDRPVVIANHPSRSATGLGEYGQYDPAELRDWNDTAPRVAVGMEGAPGHQAATLNPDGSIKSDGVRGIYGRAPTMGGFDQMTARLGGFWDSMLGEGRRWWITSTSDSHRHYSEGGADFWPGEYSKTYVLARRDHADVLDGLREGRIFVTTGDLISELDVTAQSGGHSAGIGGRLATPADQPVVVTIRLRDPAGPNASGKDSAVARLDLIVGDVTGPRPDRDADHNPSTRVERRFTAADWTRDGEIITVRHNLPASPTPRYIRVRGTNGAELEPTPDPAGEDPWSDLWFYANPVFITPQG</sequence>
<protein>
    <recommendedName>
        <fullName evidence="4">Phosphoesterase</fullName>
    </recommendedName>
</protein>
<dbReference type="AlphaFoldDB" id="A0A7W6EZR8"/>
<dbReference type="EMBL" id="JACIDA010000001">
    <property type="protein sequence ID" value="MBB3871707.1"/>
    <property type="molecule type" value="Genomic_DNA"/>
</dbReference>
<evidence type="ECO:0000313" key="2">
    <source>
        <dbReference type="EMBL" id="MBB3871707.1"/>
    </source>
</evidence>
<organism evidence="2 3">
    <name type="scientific">Brevundimonas mediterranea</name>
    <dbReference type="NCBI Taxonomy" id="74329"/>
    <lineage>
        <taxon>Bacteria</taxon>
        <taxon>Pseudomonadati</taxon>
        <taxon>Pseudomonadota</taxon>
        <taxon>Alphaproteobacteria</taxon>
        <taxon>Caulobacterales</taxon>
        <taxon>Caulobacteraceae</taxon>
        <taxon>Brevundimonas</taxon>
    </lineage>
</organism>
<keyword evidence="1" id="KW-0732">Signal</keyword>
<evidence type="ECO:0008006" key="4">
    <source>
        <dbReference type="Google" id="ProtNLM"/>
    </source>
</evidence>
<reference evidence="2 3" key="1">
    <citation type="submission" date="2020-08" db="EMBL/GenBank/DDBJ databases">
        <title>Genomic Encyclopedia of Type Strains, Phase IV (KMG-IV): sequencing the most valuable type-strain genomes for metagenomic binning, comparative biology and taxonomic classification.</title>
        <authorList>
            <person name="Goeker M."/>
        </authorList>
    </citation>
    <scope>NUCLEOTIDE SEQUENCE [LARGE SCALE GENOMIC DNA]</scope>
    <source>
        <strain evidence="2 3">DSM 14878</strain>
    </source>
</reference>
<dbReference type="SUPFAM" id="SSF89550">
    <property type="entry name" value="PHP domain-like"/>
    <property type="match status" value="1"/>
</dbReference>
<feature type="signal peptide" evidence="1">
    <location>
        <begin position="1"/>
        <end position="22"/>
    </location>
</feature>
<feature type="chain" id="PRO_5031297319" description="Phosphoesterase" evidence="1">
    <location>
        <begin position="23"/>
        <end position="500"/>
    </location>
</feature>
<proteinExistence type="predicted"/>
<dbReference type="Gene3D" id="3.20.20.140">
    <property type="entry name" value="Metal-dependent hydrolases"/>
    <property type="match status" value="1"/>
</dbReference>
<evidence type="ECO:0000256" key="1">
    <source>
        <dbReference type="SAM" id="SignalP"/>
    </source>
</evidence>
<name>A0A7W6EZR8_9CAUL</name>
<evidence type="ECO:0000313" key="3">
    <source>
        <dbReference type="Proteomes" id="UP000532936"/>
    </source>
</evidence>
<dbReference type="InterPro" id="IPR016195">
    <property type="entry name" value="Pol/histidinol_Pase-like"/>
</dbReference>
<comment type="caution">
    <text evidence="2">The sequence shown here is derived from an EMBL/GenBank/DDBJ whole genome shotgun (WGS) entry which is preliminary data.</text>
</comment>
<gene>
    <name evidence="2" type="ORF">GGR11_001221</name>
</gene>